<evidence type="ECO:0000256" key="4">
    <source>
        <dbReference type="PROSITE-ProRule" id="PRU00134"/>
    </source>
</evidence>
<dbReference type="InterPro" id="IPR002893">
    <property type="entry name" value="Znf_MYND"/>
</dbReference>
<dbReference type="Pfam" id="PF00856">
    <property type="entry name" value="SET"/>
    <property type="match status" value="1"/>
</dbReference>
<evidence type="ECO:0000256" key="2">
    <source>
        <dbReference type="ARBA" id="ARBA00022771"/>
    </source>
</evidence>
<dbReference type="PROSITE" id="PS50865">
    <property type="entry name" value="ZF_MYND_2"/>
    <property type="match status" value="1"/>
</dbReference>
<dbReference type="Proteomes" id="UP000075885">
    <property type="component" value="Unassembled WGS sequence"/>
</dbReference>
<evidence type="ECO:0000259" key="7">
    <source>
        <dbReference type="PROSITE" id="PS50865"/>
    </source>
</evidence>
<dbReference type="Gene3D" id="6.10.140.2220">
    <property type="match status" value="1"/>
</dbReference>
<dbReference type="Gene3D" id="2.170.270.10">
    <property type="entry name" value="SET domain"/>
    <property type="match status" value="1"/>
</dbReference>
<keyword evidence="2 4" id="KW-0863">Zinc-finger</keyword>
<feature type="region of interest" description="Disordered" evidence="5">
    <location>
        <begin position="180"/>
        <end position="199"/>
    </location>
</feature>
<dbReference type="InterPro" id="IPR001214">
    <property type="entry name" value="SET_dom"/>
</dbReference>
<dbReference type="GO" id="GO:0008170">
    <property type="term" value="F:N-methyltransferase activity"/>
    <property type="evidence" value="ECO:0007669"/>
    <property type="project" value="UniProtKB-ARBA"/>
</dbReference>
<proteinExistence type="predicted"/>
<dbReference type="PROSITE" id="PS01360">
    <property type="entry name" value="ZF_MYND_1"/>
    <property type="match status" value="1"/>
</dbReference>
<name>A0A182P360_9DIPT</name>
<organism evidence="8 9">
    <name type="scientific">Anopheles epiroticus</name>
    <dbReference type="NCBI Taxonomy" id="199890"/>
    <lineage>
        <taxon>Eukaryota</taxon>
        <taxon>Metazoa</taxon>
        <taxon>Ecdysozoa</taxon>
        <taxon>Arthropoda</taxon>
        <taxon>Hexapoda</taxon>
        <taxon>Insecta</taxon>
        <taxon>Pterygota</taxon>
        <taxon>Neoptera</taxon>
        <taxon>Endopterygota</taxon>
        <taxon>Diptera</taxon>
        <taxon>Nematocera</taxon>
        <taxon>Culicoidea</taxon>
        <taxon>Culicidae</taxon>
        <taxon>Anophelinae</taxon>
        <taxon>Anopheles</taxon>
    </lineage>
</organism>
<protein>
    <recommendedName>
        <fullName evidence="10">MYND-type domain-containing protein</fullName>
    </recommendedName>
</protein>
<dbReference type="PANTHER" id="PTHR47111:SF1">
    <property type="entry name" value="SET AND MYND DOMAIN-CONTAINING PROTEIN 4"/>
    <property type="match status" value="1"/>
</dbReference>
<feature type="domain" description="SET" evidence="6">
    <location>
        <begin position="381"/>
        <end position="682"/>
    </location>
</feature>
<dbReference type="SUPFAM" id="SSF82199">
    <property type="entry name" value="SET domain"/>
    <property type="match status" value="1"/>
</dbReference>
<dbReference type="GO" id="GO:0008276">
    <property type="term" value="F:protein methyltransferase activity"/>
    <property type="evidence" value="ECO:0007669"/>
    <property type="project" value="UniProtKB-ARBA"/>
</dbReference>
<evidence type="ECO:0000256" key="1">
    <source>
        <dbReference type="ARBA" id="ARBA00022723"/>
    </source>
</evidence>
<evidence type="ECO:0000259" key="6">
    <source>
        <dbReference type="PROSITE" id="PS50280"/>
    </source>
</evidence>
<keyword evidence="9" id="KW-1185">Reference proteome</keyword>
<feature type="domain" description="MYND-type" evidence="7">
    <location>
        <begin position="443"/>
        <end position="483"/>
    </location>
</feature>
<dbReference type="SUPFAM" id="SSF48452">
    <property type="entry name" value="TPR-like"/>
    <property type="match status" value="2"/>
</dbReference>
<keyword evidence="3" id="KW-0862">Zinc</keyword>
<dbReference type="Gene3D" id="1.10.220.160">
    <property type="match status" value="1"/>
</dbReference>
<dbReference type="Gene3D" id="1.25.40.10">
    <property type="entry name" value="Tetratricopeptide repeat domain"/>
    <property type="match status" value="2"/>
</dbReference>
<evidence type="ECO:0000256" key="5">
    <source>
        <dbReference type="SAM" id="MobiDB-lite"/>
    </source>
</evidence>
<dbReference type="Pfam" id="PF01753">
    <property type="entry name" value="zf-MYND"/>
    <property type="match status" value="1"/>
</dbReference>
<dbReference type="EnsemblMetazoa" id="AEPI001344-RA">
    <property type="protein sequence ID" value="AEPI001344-PA"/>
    <property type="gene ID" value="AEPI001344"/>
</dbReference>
<evidence type="ECO:0000313" key="8">
    <source>
        <dbReference type="EnsemblMetazoa" id="AEPI001344-PA"/>
    </source>
</evidence>
<dbReference type="PANTHER" id="PTHR47111">
    <property type="entry name" value="BCDNA.LD29892"/>
    <property type="match status" value="1"/>
</dbReference>
<dbReference type="InterPro" id="IPR011990">
    <property type="entry name" value="TPR-like_helical_dom_sf"/>
</dbReference>
<dbReference type="PROSITE" id="PS50280">
    <property type="entry name" value="SET"/>
    <property type="match status" value="1"/>
</dbReference>
<dbReference type="SUPFAM" id="SSF144232">
    <property type="entry name" value="HIT/MYND zinc finger-like"/>
    <property type="match status" value="1"/>
</dbReference>
<evidence type="ECO:0000256" key="3">
    <source>
        <dbReference type="ARBA" id="ARBA00022833"/>
    </source>
</evidence>
<dbReference type="AlphaFoldDB" id="A0A182P360"/>
<dbReference type="InterPro" id="IPR046341">
    <property type="entry name" value="SET_dom_sf"/>
</dbReference>
<reference evidence="9" key="1">
    <citation type="submission" date="2013-03" db="EMBL/GenBank/DDBJ databases">
        <title>The Genome Sequence of Anopheles epiroticus epiroticus2.</title>
        <authorList>
            <consortium name="The Broad Institute Genomics Platform"/>
            <person name="Neafsey D.E."/>
            <person name="Howell P."/>
            <person name="Walker B."/>
            <person name="Young S.K."/>
            <person name="Zeng Q."/>
            <person name="Gargeya S."/>
            <person name="Fitzgerald M."/>
            <person name="Haas B."/>
            <person name="Abouelleil A."/>
            <person name="Allen A.W."/>
            <person name="Alvarado L."/>
            <person name="Arachchi H.M."/>
            <person name="Berlin A.M."/>
            <person name="Chapman S.B."/>
            <person name="Gainer-Dewar J."/>
            <person name="Goldberg J."/>
            <person name="Griggs A."/>
            <person name="Gujja S."/>
            <person name="Hansen M."/>
            <person name="Howarth C."/>
            <person name="Imamovic A."/>
            <person name="Ireland A."/>
            <person name="Larimer J."/>
            <person name="McCowan C."/>
            <person name="Murphy C."/>
            <person name="Pearson M."/>
            <person name="Poon T.W."/>
            <person name="Priest M."/>
            <person name="Roberts A."/>
            <person name="Saif S."/>
            <person name="Shea T."/>
            <person name="Sisk P."/>
            <person name="Sykes S."/>
            <person name="Wortman J."/>
            <person name="Nusbaum C."/>
            <person name="Birren B."/>
        </authorList>
    </citation>
    <scope>NUCLEOTIDE SEQUENCE [LARGE SCALE GENOMIC DNA]</scope>
    <source>
        <strain evidence="9">Epiroticus2</strain>
    </source>
</reference>
<keyword evidence="1" id="KW-0479">Metal-binding</keyword>
<dbReference type="GO" id="GO:0008757">
    <property type="term" value="F:S-adenosylmethionine-dependent methyltransferase activity"/>
    <property type="evidence" value="ECO:0007669"/>
    <property type="project" value="UniProtKB-ARBA"/>
</dbReference>
<evidence type="ECO:0008006" key="10">
    <source>
        <dbReference type="Google" id="ProtNLM"/>
    </source>
</evidence>
<sequence>MSTGPGAFIHVTMDSKQAGSGNITELFEILWQCKIKDCLERARKANLNAPEASEFFIEEVFAFVRNIPSAPFLNLSPEVKSDVAALAFRAKGNEMYHPTVRNFMEAVKFFNESIAYSEKGSVERAISYANRSIVCMELFLYEDCLENIRLARESNYPTHFLVKLAEREAKAKEALQHVKTPIGSKSKSGRGSAKDRRTIGQDGPHITKFDCMSTELWETMLKHKLAQANREELQPHEMYQFLVREISDFVRSYPYRQRLDMVHPDGKDDAKAETWRAKGNEMFHPKEKNYFLATAHYNASIAHAQKGSKARAIAYANRSAVCVKLGRYEDCLENIRLARESNYPASMMVKLDKREAMVKSLQAAEQIRRSCNNWGEEEEPEKLTLSYQSHPNAPQMVDCIELHQNQQFGRHVVASAPLQVGDVLIIEEPYVTVLNSETKYLRCAFCHTEEPCLLIPCEECTIAMYCSQKCLRAAWQQYHQYECPILRDIDNLGSPFLLIAVRLVIKAICTFEHDLEALRKHLSHLDVSKVNPFNVNWKKASSKDMYDAVYALATNQTKHNPKSLSHYILEATIAHDLLLKRTKLGQVCKADSILKKSLFNLIIRHLQSMIVNSQVIWSMHYATGLARTYEQLVYASGCFPLLSMFNHSCASNVERFCFRDGRCALVVSRPIAKGAQIFQNYQIHHWTQSLEIRQFILFHNFGFRCLCEACVKDYGALDYYLDNPCNEEDFMDIGRISYELKQHSREKALKWLPLLRSALNKIDSDYPSYKTASLQALLFRCYQIIYSRASCFSNSIR</sequence>
<reference evidence="8" key="2">
    <citation type="submission" date="2020-05" db="UniProtKB">
        <authorList>
            <consortium name="EnsemblMetazoa"/>
        </authorList>
    </citation>
    <scope>IDENTIFICATION</scope>
    <source>
        <strain evidence="8">Epiroticus2</strain>
    </source>
</reference>
<accession>A0A182P360</accession>
<dbReference type="GO" id="GO:0008270">
    <property type="term" value="F:zinc ion binding"/>
    <property type="evidence" value="ECO:0007669"/>
    <property type="project" value="UniProtKB-KW"/>
</dbReference>
<evidence type="ECO:0000313" key="9">
    <source>
        <dbReference type="Proteomes" id="UP000075885"/>
    </source>
</evidence>
<dbReference type="VEuPathDB" id="VectorBase:AEPI001344"/>
<dbReference type="STRING" id="199890.A0A182P360"/>